<accession>A0A495EF21</accession>
<dbReference type="Proteomes" id="UP000276055">
    <property type="component" value="Unassembled WGS sequence"/>
</dbReference>
<keyword evidence="1" id="KW-0732">Signal</keyword>
<name>A0A495EF21_9MICC</name>
<dbReference type="AlphaFoldDB" id="A0A495EF21"/>
<evidence type="ECO:0000313" key="2">
    <source>
        <dbReference type="EMBL" id="RKR15485.1"/>
    </source>
</evidence>
<dbReference type="RefSeq" id="WP_147429614.1">
    <property type="nucleotide sequence ID" value="NZ_RBIR01000007.1"/>
</dbReference>
<proteinExistence type="predicted"/>
<protein>
    <submittedName>
        <fullName evidence="2">Uncharacterized protein</fullName>
    </submittedName>
</protein>
<evidence type="ECO:0000256" key="1">
    <source>
        <dbReference type="SAM" id="SignalP"/>
    </source>
</evidence>
<comment type="caution">
    <text evidence="2">The sequence shown here is derived from an EMBL/GenBank/DDBJ whole genome shotgun (WGS) entry which is preliminary data.</text>
</comment>
<gene>
    <name evidence="2" type="ORF">C8D78_3006</name>
</gene>
<feature type="signal peptide" evidence="1">
    <location>
        <begin position="1"/>
        <end position="20"/>
    </location>
</feature>
<sequence>MRRRPAAFPALALLSVLALAATGCAGPRQSTATPAERTVGVGYETVVGAASTLPELARRLDEVNANSVTISVGRLDWTAFPWDAHPEVEAAPGRDHVADAVKALGTGGDGKKRRITLTVDLLIPAWISTNPGLAAINFDGTRSKDFASVTALTTGPVGDRLVDFVAEVTRRYHPDAVALTELMFDNNTYGGDDRDSYRRASGRTDWPRLANGDIDVEDPSIGAWRSKSVAAVVARAAAAAHANGATLDMDVRAPWHDPAGDRPESGHDYGMLAAAADRLVMWDYFGLNDAAPSYSAELAKAMAKRSGRFAISVGMWSKAGRISAADLTAGLEASVAGGAAAVAVTPSSMLDDDAWRALKTAWT</sequence>
<dbReference type="EMBL" id="RBIR01000007">
    <property type="protein sequence ID" value="RKR15485.1"/>
    <property type="molecule type" value="Genomic_DNA"/>
</dbReference>
<reference evidence="2 3" key="1">
    <citation type="submission" date="2018-10" db="EMBL/GenBank/DDBJ databases">
        <title>Genomic Encyclopedia of Type Strains, Phase IV (KMG-IV): sequencing the most valuable type-strain genomes for metagenomic binning, comparative biology and taxonomic classification.</title>
        <authorList>
            <person name="Goeker M."/>
        </authorList>
    </citation>
    <scope>NUCLEOTIDE SEQUENCE [LARGE SCALE GENOMIC DNA]</scope>
    <source>
        <strain evidence="2 3">DSM 25586</strain>
    </source>
</reference>
<organism evidence="2 3">
    <name type="scientific">Arthrobacter oryzae</name>
    <dbReference type="NCBI Taxonomy" id="409290"/>
    <lineage>
        <taxon>Bacteria</taxon>
        <taxon>Bacillati</taxon>
        <taxon>Actinomycetota</taxon>
        <taxon>Actinomycetes</taxon>
        <taxon>Micrococcales</taxon>
        <taxon>Micrococcaceae</taxon>
        <taxon>Arthrobacter</taxon>
    </lineage>
</organism>
<dbReference type="PROSITE" id="PS51257">
    <property type="entry name" value="PROKAR_LIPOPROTEIN"/>
    <property type="match status" value="1"/>
</dbReference>
<dbReference type="Gene3D" id="3.20.20.80">
    <property type="entry name" value="Glycosidases"/>
    <property type="match status" value="1"/>
</dbReference>
<feature type="chain" id="PRO_5038369649" evidence="1">
    <location>
        <begin position="21"/>
        <end position="363"/>
    </location>
</feature>
<dbReference type="OrthoDB" id="4398529at2"/>
<evidence type="ECO:0000313" key="3">
    <source>
        <dbReference type="Proteomes" id="UP000276055"/>
    </source>
</evidence>